<dbReference type="PROSITE" id="PS51792">
    <property type="entry name" value="YIPPEE"/>
    <property type="match status" value="1"/>
</dbReference>
<proteinExistence type="predicted"/>
<dbReference type="InterPro" id="IPR039058">
    <property type="entry name" value="Yippee_fam"/>
</dbReference>
<dbReference type="PANTHER" id="PTHR13848">
    <property type="entry name" value="PROTEIN YIPPEE-LIKE CG15309-RELATED"/>
    <property type="match status" value="1"/>
</dbReference>
<dbReference type="InterPro" id="IPR034751">
    <property type="entry name" value="Yippee"/>
</dbReference>
<sequence length="108" mass="12288">MVKLTKPKTFQAYLDTCHRRYSCVHCRAHLANHDELISKSFQGSQGRAYLFNSVPVSVCVCTGTGLCEMTDLSLYVSVQEQAYESSQKYKEGKFIIEVSHMIKDNGWD</sequence>
<keyword evidence="3" id="KW-1185">Reference proteome</keyword>
<accession>A0A8J7P1D4</accession>
<dbReference type="AlphaFoldDB" id="A0A8J7P1D4"/>
<feature type="non-terminal residue" evidence="2">
    <location>
        <position position="108"/>
    </location>
</feature>
<evidence type="ECO:0000259" key="1">
    <source>
        <dbReference type="PROSITE" id="PS51792"/>
    </source>
</evidence>
<comment type="caution">
    <text evidence="2">The sequence shown here is derived from an EMBL/GenBank/DDBJ whole genome shotgun (WGS) entry which is preliminary data.</text>
</comment>
<name>A0A8J7P1D4_ATRSP</name>
<feature type="domain" description="Yippee" evidence="1">
    <location>
        <begin position="19"/>
        <end position="105"/>
    </location>
</feature>
<organism evidence="2 3">
    <name type="scientific">Atractosteus spatula</name>
    <name type="common">Alligator gar</name>
    <name type="synonym">Lepisosteus spatula</name>
    <dbReference type="NCBI Taxonomy" id="7917"/>
    <lineage>
        <taxon>Eukaryota</taxon>
        <taxon>Metazoa</taxon>
        <taxon>Chordata</taxon>
        <taxon>Craniata</taxon>
        <taxon>Vertebrata</taxon>
        <taxon>Euteleostomi</taxon>
        <taxon>Actinopterygii</taxon>
        <taxon>Neopterygii</taxon>
        <taxon>Holostei</taxon>
        <taxon>Semionotiformes</taxon>
        <taxon>Lepisosteidae</taxon>
        <taxon>Atractosteus</taxon>
    </lineage>
</organism>
<evidence type="ECO:0000313" key="2">
    <source>
        <dbReference type="EMBL" id="MBN3321511.1"/>
    </source>
</evidence>
<feature type="non-terminal residue" evidence="2">
    <location>
        <position position="1"/>
    </location>
</feature>
<evidence type="ECO:0000313" key="3">
    <source>
        <dbReference type="Proteomes" id="UP000736164"/>
    </source>
</evidence>
<reference evidence="2" key="1">
    <citation type="journal article" date="2021" name="Cell">
        <title>Tracing the genetic footprints of vertebrate landing in non-teleost ray-finned fishes.</title>
        <authorList>
            <person name="Bi X."/>
            <person name="Wang K."/>
            <person name="Yang L."/>
            <person name="Pan H."/>
            <person name="Jiang H."/>
            <person name="Wei Q."/>
            <person name="Fang M."/>
            <person name="Yu H."/>
            <person name="Zhu C."/>
            <person name="Cai Y."/>
            <person name="He Y."/>
            <person name="Gan X."/>
            <person name="Zeng H."/>
            <person name="Yu D."/>
            <person name="Zhu Y."/>
            <person name="Jiang H."/>
            <person name="Qiu Q."/>
            <person name="Yang H."/>
            <person name="Zhang Y.E."/>
            <person name="Wang W."/>
            <person name="Zhu M."/>
            <person name="He S."/>
            <person name="Zhang G."/>
        </authorList>
    </citation>
    <scope>NUCLEOTIDE SEQUENCE</scope>
    <source>
        <strain evidence="2">Allg_001</strain>
    </source>
</reference>
<dbReference type="EMBL" id="JAAWVO010055398">
    <property type="protein sequence ID" value="MBN3321511.1"/>
    <property type="molecule type" value="Genomic_DNA"/>
</dbReference>
<dbReference type="Proteomes" id="UP000736164">
    <property type="component" value="Unassembled WGS sequence"/>
</dbReference>
<protein>
    <submittedName>
        <fullName evidence="2">YPEL3 protein</fullName>
    </submittedName>
</protein>
<gene>
    <name evidence="2" type="primary">Ypel3</name>
    <name evidence="2" type="ORF">GTO95_0013873</name>
</gene>